<evidence type="ECO:0000313" key="1">
    <source>
        <dbReference type="EMBL" id="KAH7157511.1"/>
    </source>
</evidence>
<reference evidence="1" key="1">
    <citation type="journal article" date="2021" name="Nat. Commun.">
        <title>Genetic determinants of endophytism in the Arabidopsis root mycobiome.</title>
        <authorList>
            <person name="Mesny F."/>
            <person name="Miyauchi S."/>
            <person name="Thiergart T."/>
            <person name="Pickel B."/>
            <person name="Atanasova L."/>
            <person name="Karlsson M."/>
            <person name="Huettel B."/>
            <person name="Barry K.W."/>
            <person name="Haridas S."/>
            <person name="Chen C."/>
            <person name="Bauer D."/>
            <person name="Andreopoulos W."/>
            <person name="Pangilinan J."/>
            <person name="LaButti K."/>
            <person name="Riley R."/>
            <person name="Lipzen A."/>
            <person name="Clum A."/>
            <person name="Drula E."/>
            <person name="Henrissat B."/>
            <person name="Kohler A."/>
            <person name="Grigoriev I.V."/>
            <person name="Martin F.M."/>
            <person name="Hacquard S."/>
        </authorList>
    </citation>
    <scope>NUCLEOTIDE SEQUENCE</scope>
    <source>
        <strain evidence="1">MPI-CAGE-AT-0021</strain>
    </source>
</reference>
<name>A0A9P9FCW9_9HYPO</name>
<dbReference type="EMBL" id="JAGMUU010000003">
    <property type="protein sequence ID" value="KAH7157511.1"/>
    <property type="molecule type" value="Genomic_DNA"/>
</dbReference>
<keyword evidence="2" id="KW-1185">Reference proteome</keyword>
<dbReference type="AlphaFoldDB" id="A0A9P9FCW9"/>
<proteinExistence type="predicted"/>
<comment type="caution">
    <text evidence="1">The sequence shown here is derived from an EMBL/GenBank/DDBJ whole genome shotgun (WGS) entry which is preliminary data.</text>
</comment>
<dbReference type="OrthoDB" id="10592380at2759"/>
<accession>A0A9P9FCW9</accession>
<gene>
    <name evidence="1" type="ORF">B0J13DRAFT_171751</name>
</gene>
<organism evidence="1 2">
    <name type="scientific">Dactylonectria estremocensis</name>
    <dbReference type="NCBI Taxonomy" id="1079267"/>
    <lineage>
        <taxon>Eukaryota</taxon>
        <taxon>Fungi</taxon>
        <taxon>Dikarya</taxon>
        <taxon>Ascomycota</taxon>
        <taxon>Pezizomycotina</taxon>
        <taxon>Sordariomycetes</taxon>
        <taxon>Hypocreomycetidae</taxon>
        <taxon>Hypocreales</taxon>
        <taxon>Nectriaceae</taxon>
        <taxon>Dactylonectria</taxon>
    </lineage>
</organism>
<protein>
    <submittedName>
        <fullName evidence="1">Uncharacterized protein</fullName>
    </submittedName>
</protein>
<evidence type="ECO:0000313" key="2">
    <source>
        <dbReference type="Proteomes" id="UP000717696"/>
    </source>
</evidence>
<dbReference type="Proteomes" id="UP000717696">
    <property type="component" value="Unassembled WGS sequence"/>
</dbReference>
<sequence length="200" mass="22459">MFAPAEILPDPRQCSHVVGHEKPGASLTPNLNQHPRRCHLGTRPLLSLGCLPWQRALARVSKLLRLSPQPQADGGLTLVSRSAKLRRMAAARPKGDRCNFIRVPCPPTPGQRRGCHLREANSCQKFKYSSRNLWLILRSRYVQASMASYRPATTNLTSWISIILTVLTRHNNLNLATWFGRILHSQMYLLPTIICGNHSA</sequence>